<feature type="transmembrane region" description="Helical" evidence="10">
    <location>
        <begin position="351"/>
        <end position="371"/>
    </location>
</feature>
<evidence type="ECO:0000259" key="11">
    <source>
        <dbReference type="PROSITE" id="PS50850"/>
    </source>
</evidence>
<feature type="transmembrane region" description="Helical" evidence="10">
    <location>
        <begin position="113"/>
        <end position="139"/>
    </location>
</feature>
<accession>A0A0D9ZLK4</accession>
<keyword evidence="7 10" id="KW-1133">Transmembrane helix</keyword>
<dbReference type="Pfam" id="PF00083">
    <property type="entry name" value="Sugar_tr"/>
    <property type="match status" value="1"/>
</dbReference>
<dbReference type="GO" id="GO:0015293">
    <property type="term" value="F:symporter activity"/>
    <property type="evidence" value="ECO:0007669"/>
    <property type="project" value="UniProtKB-KW"/>
</dbReference>
<dbReference type="InterPro" id="IPR003663">
    <property type="entry name" value="Sugar/inositol_transpt"/>
</dbReference>
<name>A0A0D9ZLK4_9ORYZ</name>
<dbReference type="NCBIfam" id="TIGR00879">
    <property type="entry name" value="SP"/>
    <property type="match status" value="1"/>
</dbReference>
<evidence type="ECO:0000256" key="5">
    <source>
        <dbReference type="ARBA" id="ARBA00022692"/>
    </source>
</evidence>
<dbReference type="InterPro" id="IPR036259">
    <property type="entry name" value="MFS_trans_sf"/>
</dbReference>
<dbReference type="HOGENOM" id="CLU_001265_30_5_1"/>
<dbReference type="InterPro" id="IPR005828">
    <property type="entry name" value="MFS_sugar_transport-like"/>
</dbReference>
<dbReference type="eggNOG" id="KOG0254">
    <property type="taxonomic scope" value="Eukaryota"/>
</dbReference>
<dbReference type="PANTHER" id="PTHR23500:SF44">
    <property type="entry name" value="SUGAR TRANSPORT PROTEIN 5"/>
    <property type="match status" value="1"/>
</dbReference>
<proteinExistence type="inferred from homology"/>
<feature type="transmembrane region" description="Helical" evidence="10">
    <location>
        <begin position="20"/>
        <end position="41"/>
    </location>
</feature>
<comment type="subcellular location">
    <subcellularLocation>
        <location evidence="1">Membrane</location>
        <topology evidence="1">Multi-pass membrane protein</topology>
    </subcellularLocation>
</comment>
<feature type="transmembrane region" description="Helical" evidence="10">
    <location>
        <begin position="391"/>
        <end position="413"/>
    </location>
</feature>
<dbReference type="InterPro" id="IPR020846">
    <property type="entry name" value="MFS_dom"/>
</dbReference>
<feature type="transmembrane region" description="Helical" evidence="10">
    <location>
        <begin position="323"/>
        <end position="344"/>
    </location>
</feature>
<dbReference type="STRING" id="40148.A0A0D9ZLK4"/>
<evidence type="ECO:0000256" key="2">
    <source>
        <dbReference type="ARBA" id="ARBA00010992"/>
    </source>
</evidence>
<evidence type="ECO:0000256" key="3">
    <source>
        <dbReference type="ARBA" id="ARBA00022448"/>
    </source>
</evidence>
<keyword evidence="8 10" id="KW-0472">Membrane</keyword>
<dbReference type="PROSITE" id="PS50850">
    <property type="entry name" value="MFS"/>
    <property type="match status" value="1"/>
</dbReference>
<sequence>MAGGGFPVAGGAPPGDYGGGITFSVVVTCLMAASGGLIFGYDIGISGGVTAMESFLAAFFPGVLRRMAAARRDEYCVYDSHVLTAFTSSLYLAGLAASLAAGRVTRAVGRQAVMLAGGALFFAGAAVNAAAVNIAMLIVGRMLLGFGIGFTNQAAPVYLAETAPAKWRGAFTTGFQLFLGIGNLAANLTNYGAARIPRWGWRLSLGLAAAPASVILVGALLISDTPSSLLVRGRVEQARAALRRVRGAKADVDAELEGVARAVEAARANKEGAYRRILWRQHRPHLVMAVAVPLLQQLTGVIVIAFFSPVLFQTAGFGSNASLMGAVILGAVNLGSTLVSIATVDRYGRRVLFLTGGLLMIACQVAVAWIMGSQIGRDGESAMARRYSVAVLALTCVFSAAFGWSWGPLTWVIPGEIFPVEIRSAGQGISVAVNLGATFVLTQTFLAMLCSFKYATFLYYAAWVAVMTAFVWAFLPETKGVPLEAMGAVWARHWYWRRFVLPPPAAKDAMLPEVLVN</sequence>
<evidence type="ECO:0000313" key="12">
    <source>
        <dbReference type="EnsemblPlants" id="OGLUM04G14390.1"/>
    </source>
</evidence>
<dbReference type="PANTHER" id="PTHR23500">
    <property type="entry name" value="SOLUTE CARRIER FAMILY 2, FACILITATED GLUCOSE TRANSPORTER"/>
    <property type="match status" value="1"/>
</dbReference>
<dbReference type="GO" id="GO:0015145">
    <property type="term" value="F:monosaccharide transmembrane transporter activity"/>
    <property type="evidence" value="ECO:0007669"/>
    <property type="project" value="InterPro"/>
</dbReference>
<evidence type="ECO:0000256" key="1">
    <source>
        <dbReference type="ARBA" id="ARBA00004141"/>
    </source>
</evidence>
<dbReference type="SUPFAM" id="SSF103473">
    <property type="entry name" value="MFS general substrate transporter"/>
    <property type="match status" value="1"/>
</dbReference>
<keyword evidence="5 10" id="KW-0812">Transmembrane</keyword>
<dbReference type="FunFam" id="1.20.1250.20:FF:000002">
    <property type="entry name" value="Sugar transport protein 13"/>
    <property type="match status" value="1"/>
</dbReference>
<dbReference type="InterPro" id="IPR045262">
    <property type="entry name" value="STP/PLT_plant"/>
</dbReference>
<dbReference type="GO" id="GO:0016020">
    <property type="term" value="C:membrane"/>
    <property type="evidence" value="ECO:0007669"/>
    <property type="project" value="UniProtKB-SubCell"/>
</dbReference>
<dbReference type="PROSITE" id="PS00217">
    <property type="entry name" value="SUGAR_TRANSPORT_2"/>
    <property type="match status" value="1"/>
</dbReference>
<evidence type="ECO:0000256" key="7">
    <source>
        <dbReference type="ARBA" id="ARBA00022989"/>
    </source>
</evidence>
<dbReference type="InterPro" id="IPR005829">
    <property type="entry name" value="Sugar_transporter_CS"/>
</dbReference>
<dbReference type="EnsemblPlants" id="OGLUM04G14390.1">
    <property type="protein sequence ID" value="OGLUM04G14390.1"/>
    <property type="gene ID" value="OGLUM04G14390"/>
</dbReference>
<feature type="transmembrane region" description="Helical" evidence="10">
    <location>
        <begin position="48"/>
        <end position="68"/>
    </location>
</feature>
<keyword evidence="3 9" id="KW-0813">Transport</keyword>
<keyword evidence="4" id="KW-0762">Sugar transport</keyword>
<dbReference type="InterPro" id="IPR044778">
    <property type="entry name" value="MFS_STP/MST-like_plant"/>
</dbReference>
<reference evidence="12" key="1">
    <citation type="submission" date="2015-04" db="UniProtKB">
        <authorList>
            <consortium name="EnsemblPlants"/>
        </authorList>
    </citation>
    <scope>IDENTIFICATION</scope>
</reference>
<evidence type="ECO:0000256" key="8">
    <source>
        <dbReference type="ARBA" id="ARBA00023136"/>
    </source>
</evidence>
<evidence type="ECO:0000256" key="4">
    <source>
        <dbReference type="ARBA" id="ARBA00022597"/>
    </source>
</evidence>
<feature type="transmembrane region" description="Helical" evidence="10">
    <location>
        <begin position="286"/>
        <end position="311"/>
    </location>
</feature>
<keyword evidence="13" id="KW-1185">Reference proteome</keyword>
<dbReference type="CDD" id="cd17361">
    <property type="entry name" value="MFS_STP"/>
    <property type="match status" value="1"/>
</dbReference>
<evidence type="ECO:0000256" key="10">
    <source>
        <dbReference type="SAM" id="Phobius"/>
    </source>
</evidence>
<feature type="transmembrane region" description="Helical" evidence="10">
    <location>
        <begin position="457"/>
        <end position="475"/>
    </location>
</feature>
<dbReference type="Gramene" id="OGLUM04G14390.1">
    <property type="protein sequence ID" value="OGLUM04G14390.1"/>
    <property type="gene ID" value="OGLUM04G14390"/>
</dbReference>
<dbReference type="PRINTS" id="PR00171">
    <property type="entry name" value="SUGRTRNSPORT"/>
</dbReference>
<dbReference type="PROSITE" id="PS00216">
    <property type="entry name" value="SUGAR_TRANSPORT_1"/>
    <property type="match status" value="1"/>
</dbReference>
<feature type="transmembrane region" description="Helical" evidence="10">
    <location>
        <begin position="80"/>
        <end position="101"/>
    </location>
</feature>
<protein>
    <recommendedName>
        <fullName evidence="11">Major facilitator superfamily (MFS) profile domain-containing protein</fullName>
    </recommendedName>
</protein>
<feature type="transmembrane region" description="Helical" evidence="10">
    <location>
        <begin position="425"/>
        <end position="445"/>
    </location>
</feature>
<organism evidence="12">
    <name type="scientific">Oryza glumipatula</name>
    <dbReference type="NCBI Taxonomy" id="40148"/>
    <lineage>
        <taxon>Eukaryota</taxon>
        <taxon>Viridiplantae</taxon>
        <taxon>Streptophyta</taxon>
        <taxon>Embryophyta</taxon>
        <taxon>Tracheophyta</taxon>
        <taxon>Spermatophyta</taxon>
        <taxon>Magnoliopsida</taxon>
        <taxon>Liliopsida</taxon>
        <taxon>Poales</taxon>
        <taxon>Poaceae</taxon>
        <taxon>BOP clade</taxon>
        <taxon>Oryzoideae</taxon>
        <taxon>Oryzeae</taxon>
        <taxon>Oryzinae</taxon>
        <taxon>Oryza</taxon>
    </lineage>
</organism>
<keyword evidence="6" id="KW-0769">Symport</keyword>
<evidence type="ECO:0000313" key="13">
    <source>
        <dbReference type="Proteomes" id="UP000026961"/>
    </source>
</evidence>
<feature type="transmembrane region" description="Helical" evidence="10">
    <location>
        <begin position="199"/>
        <end position="222"/>
    </location>
</feature>
<feature type="domain" description="Major facilitator superfamily (MFS) profile" evidence="11">
    <location>
        <begin position="28"/>
        <end position="479"/>
    </location>
</feature>
<comment type="similarity">
    <text evidence="2 9">Belongs to the major facilitator superfamily. Sugar transporter (TC 2.A.1.1) family.</text>
</comment>
<reference evidence="12" key="2">
    <citation type="submission" date="2018-05" db="EMBL/GenBank/DDBJ databases">
        <title>OgluRS3 (Oryza glumaepatula Reference Sequence Version 3).</title>
        <authorList>
            <person name="Zhang J."/>
            <person name="Kudrna D."/>
            <person name="Lee S."/>
            <person name="Talag J."/>
            <person name="Welchert J."/>
            <person name="Wing R.A."/>
        </authorList>
    </citation>
    <scope>NUCLEOTIDE SEQUENCE [LARGE SCALE GENOMIC DNA]</scope>
</reference>
<dbReference type="Gene3D" id="1.20.1250.20">
    <property type="entry name" value="MFS general substrate transporter like domains"/>
    <property type="match status" value="1"/>
</dbReference>
<evidence type="ECO:0000256" key="6">
    <source>
        <dbReference type="ARBA" id="ARBA00022847"/>
    </source>
</evidence>
<dbReference type="Proteomes" id="UP000026961">
    <property type="component" value="Chromosome 4"/>
</dbReference>
<dbReference type="AlphaFoldDB" id="A0A0D9ZLK4"/>
<evidence type="ECO:0000256" key="9">
    <source>
        <dbReference type="RuleBase" id="RU003346"/>
    </source>
</evidence>